<dbReference type="InterPro" id="IPR003256">
    <property type="entry name" value="Ribosomal_uL24"/>
</dbReference>
<dbReference type="PANTHER" id="PTHR12903">
    <property type="entry name" value="MITOCHONDRIAL RIBOSOMAL PROTEIN L24"/>
    <property type="match status" value="1"/>
</dbReference>
<dbReference type="GO" id="GO:0006412">
    <property type="term" value="P:translation"/>
    <property type="evidence" value="ECO:0007669"/>
    <property type="project" value="InterPro"/>
</dbReference>
<organism evidence="2 3">
    <name type="scientific">Kluyveromyces dobzhanskii CBS 2104</name>
    <dbReference type="NCBI Taxonomy" id="1427455"/>
    <lineage>
        <taxon>Eukaryota</taxon>
        <taxon>Fungi</taxon>
        <taxon>Dikarya</taxon>
        <taxon>Ascomycota</taxon>
        <taxon>Saccharomycotina</taxon>
        <taxon>Saccharomycetes</taxon>
        <taxon>Saccharomycetales</taxon>
        <taxon>Saccharomycetaceae</taxon>
        <taxon>Kluyveromyces</taxon>
    </lineage>
</organism>
<gene>
    <name evidence="2" type="ORF">KLDO_g1454</name>
</gene>
<comment type="caution">
    <text evidence="2">The sequence shown here is derived from an EMBL/GenBank/DDBJ whole genome shotgun (WGS) entry which is preliminary data.</text>
</comment>
<reference evidence="2 3" key="1">
    <citation type="submission" date="2014-03" db="EMBL/GenBank/DDBJ databases">
        <title>The genome of Kluyveromyces dobzhanskii.</title>
        <authorList>
            <person name="Nystedt B."/>
            <person name="Astrom S."/>
        </authorList>
    </citation>
    <scope>NUCLEOTIDE SEQUENCE [LARGE SCALE GENOMIC DNA]</scope>
    <source>
        <strain evidence="2 3">CBS 2104</strain>
    </source>
</reference>
<dbReference type="InterPro" id="IPR008991">
    <property type="entry name" value="Translation_prot_SH3-like_sf"/>
</dbReference>
<name>A0A0A8L275_9SACH</name>
<sequence>MSSYKHLSKAGARFTEQFLSKNSSVAKQFAKYEGLTMPEFLKPSLPRVEDDEKFKSVKEWKYMPGDRVVIVSGKLKGNVCAITQHDVHTNGYILDEHGPTNTVPVPKQFWQQGQNSHMVSFPVPVSQKDIKLVADLDDAETPGLVKTVAVRDIEFKGSYYDADYKKMMPYRVVVGEEKMVVPWPKPEAKPDGALATHSEIARQQTFWVESAVKNPVPQAALLTLRNPKSKYRRGTLTAKEISRLVAPKMPLTEEKKKYIQQRKDIAALPKRKLTDEDKELIGDKVYQHFKKSFESQ</sequence>
<dbReference type="SUPFAM" id="SSF50104">
    <property type="entry name" value="Translation proteins SH3-like domain"/>
    <property type="match status" value="1"/>
</dbReference>
<evidence type="ECO:0000313" key="3">
    <source>
        <dbReference type="Proteomes" id="UP000031516"/>
    </source>
</evidence>
<dbReference type="GO" id="GO:0005840">
    <property type="term" value="C:ribosome"/>
    <property type="evidence" value="ECO:0007669"/>
    <property type="project" value="InterPro"/>
</dbReference>
<dbReference type="GO" id="GO:0003735">
    <property type="term" value="F:structural constituent of ribosome"/>
    <property type="evidence" value="ECO:0007669"/>
    <property type="project" value="InterPro"/>
</dbReference>
<dbReference type="Pfam" id="PF22682">
    <property type="entry name" value="Ribosomal_uL24m-like"/>
    <property type="match status" value="1"/>
</dbReference>
<proteinExistence type="inferred from homology"/>
<evidence type="ECO:0000313" key="2">
    <source>
        <dbReference type="EMBL" id="CDO93152.1"/>
    </source>
</evidence>
<evidence type="ECO:0000256" key="1">
    <source>
        <dbReference type="ARBA" id="ARBA00010618"/>
    </source>
</evidence>
<dbReference type="AlphaFoldDB" id="A0A0A8L275"/>
<dbReference type="Proteomes" id="UP000031516">
    <property type="component" value="Unassembled WGS sequence"/>
</dbReference>
<keyword evidence="3" id="KW-1185">Reference proteome</keyword>
<protein>
    <submittedName>
        <fullName evidence="2">WGS project CCBQ000000000 data, contig 00099</fullName>
    </submittedName>
</protein>
<comment type="similarity">
    <text evidence="1">Belongs to the universal ribosomal protein uL24 family.</text>
</comment>
<dbReference type="EMBL" id="CCBQ010000019">
    <property type="protein sequence ID" value="CDO93152.1"/>
    <property type="molecule type" value="Genomic_DNA"/>
</dbReference>
<accession>A0A0A8L275</accession>
<dbReference type="OrthoDB" id="359154at2759"/>